<keyword evidence="3" id="KW-1185">Reference proteome</keyword>
<dbReference type="EMBL" id="QAOH01000006">
    <property type="protein sequence ID" value="PTQ72503.1"/>
    <property type="molecule type" value="Genomic_DNA"/>
</dbReference>
<evidence type="ECO:0000313" key="2">
    <source>
        <dbReference type="EMBL" id="PTQ72503.1"/>
    </source>
</evidence>
<proteinExistence type="predicted"/>
<reference evidence="2 3" key="1">
    <citation type="submission" date="2018-04" db="EMBL/GenBank/DDBJ databases">
        <title>Genomic Encyclopedia of Archaeal and Bacterial Type Strains, Phase II (KMG-II): from individual species to whole genera.</title>
        <authorList>
            <person name="Goeker M."/>
        </authorList>
    </citation>
    <scope>NUCLEOTIDE SEQUENCE [LARGE SCALE GENOMIC DNA]</scope>
    <source>
        <strain evidence="2 3">DSM 100434</strain>
    </source>
</reference>
<organism evidence="2 3">
    <name type="scientific">Celeribacter persicus</name>
    <dbReference type="NCBI Taxonomy" id="1651082"/>
    <lineage>
        <taxon>Bacteria</taxon>
        <taxon>Pseudomonadati</taxon>
        <taxon>Pseudomonadota</taxon>
        <taxon>Alphaproteobacteria</taxon>
        <taxon>Rhodobacterales</taxon>
        <taxon>Roseobacteraceae</taxon>
        <taxon>Celeribacter</taxon>
    </lineage>
</organism>
<evidence type="ECO:0000256" key="1">
    <source>
        <dbReference type="SAM" id="MobiDB-lite"/>
    </source>
</evidence>
<comment type="caution">
    <text evidence="2">The sequence shown here is derived from an EMBL/GenBank/DDBJ whole genome shotgun (WGS) entry which is preliminary data.</text>
</comment>
<dbReference type="RefSeq" id="WP_107816270.1">
    <property type="nucleotide sequence ID" value="NZ_QAOH01000006.1"/>
</dbReference>
<sequence length="245" mass="27012">MRFSKRFSSCDHSTTDGPFEAVDALFALRAEIVRLRQREAELCDEILTFAHAQECDEVLGAARMAVIETRHPRRIAPEHLPRELLLDPDVFRSREETVILLAPRAKEHIPIETETRMKVRSTSVPDPFVQADDPFVLKTASPRMTGPDLPPVEVGDVPEGETPRDLRPTGHAELQPLAGLQEEAVAQMLADAEAPLPMATLPDALELVHTVEAKVDLIFEQDADEDASPPDTAFSSRRIATGGEG</sequence>
<protein>
    <submittedName>
        <fullName evidence="2">Uncharacterized protein</fullName>
    </submittedName>
</protein>
<name>A0A2T5HLP3_9RHOB</name>
<gene>
    <name evidence="2" type="ORF">C8N42_10612</name>
</gene>
<dbReference type="OrthoDB" id="7876723at2"/>
<feature type="region of interest" description="Disordered" evidence="1">
    <location>
        <begin position="220"/>
        <end position="245"/>
    </location>
</feature>
<evidence type="ECO:0000313" key="3">
    <source>
        <dbReference type="Proteomes" id="UP000244077"/>
    </source>
</evidence>
<accession>A0A2T5HLP3</accession>
<dbReference type="Proteomes" id="UP000244077">
    <property type="component" value="Unassembled WGS sequence"/>
</dbReference>
<dbReference type="AlphaFoldDB" id="A0A2T5HLP3"/>